<dbReference type="Proteomes" id="UP001497497">
    <property type="component" value="Unassembled WGS sequence"/>
</dbReference>
<feature type="compositionally biased region" description="Polar residues" evidence="2">
    <location>
        <begin position="304"/>
        <end position="320"/>
    </location>
</feature>
<organism evidence="3 4">
    <name type="scientific">Lymnaea stagnalis</name>
    <name type="common">Great pond snail</name>
    <name type="synonym">Helix stagnalis</name>
    <dbReference type="NCBI Taxonomy" id="6523"/>
    <lineage>
        <taxon>Eukaryota</taxon>
        <taxon>Metazoa</taxon>
        <taxon>Spiralia</taxon>
        <taxon>Lophotrochozoa</taxon>
        <taxon>Mollusca</taxon>
        <taxon>Gastropoda</taxon>
        <taxon>Heterobranchia</taxon>
        <taxon>Euthyneura</taxon>
        <taxon>Panpulmonata</taxon>
        <taxon>Hygrophila</taxon>
        <taxon>Lymnaeoidea</taxon>
        <taxon>Lymnaeidae</taxon>
        <taxon>Lymnaea</taxon>
    </lineage>
</organism>
<evidence type="ECO:0000256" key="2">
    <source>
        <dbReference type="SAM" id="MobiDB-lite"/>
    </source>
</evidence>
<dbReference type="AlphaFoldDB" id="A0AAV2HG97"/>
<dbReference type="EMBL" id="CAXITT010000081">
    <property type="protein sequence ID" value="CAL1531086.1"/>
    <property type="molecule type" value="Genomic_DNA"/>
</dbReference>
<dbReference type="InterPro" id="IPR032727">
    <property type="entry name" value="CLAMP"/>
</dbReference>
<dbReference type="PANTHER" id="PTHR28457:SF2">
    <property type="entry name" value="SIMILAR TO 4930578I06RIK PROTEIN"/>
    <property type="match status" value="1"/>
</dbReference>
<dbReference type="Pfam" id="PF14769">
    <property type="entry name" value="CLAMP"/>
    <property type="match status" value="1"/>
</dbReference>
<evidence type="ECO:0000256" key="1">
    <source>
        <dbReference type="SAM" id="Coils"/>
    </source>
</evidence>
<evidence type="ECO:0000313" key="4">
    <source>
        <dbReference type="Proteomes" id="UP001497497"/>
    </source>
</evidence>
<gene>
    <name evidence="3" type="ORF">GSLYS_00005206001</name>
</gene>
<evidence type="ECO:0000313" key="3">
    <source>
        <dbReference type="EMBL" id="CAL1531086.1"/>
    </source>
</evidence>
<feature type="coiled-coil region" evidence="1">
    <location>
        <begin position="181"/>
        <end position="212"/>
    </location>
</feature>
<protein>
    <submittedName>
        <fullName evidence="3">Uncharacterized protein</fullName>
    </submittedName>
</protein>
<dbReference type="PANTHER" id="PTHR28457">
    <property type="entry name" value="COILED-COIL DOMAIN-CONTAINING PROTEIN 189"/>
    <property type="match status" value="1"/>
</dbReference>
<keyword evidence="1" id="KW-0175">Coiled coil</keyword>
<name>A0AAV2HG97_LYMST</name>
<comment type="caution">
    <text evidence="3">The sequence shown here is derived from an EMBL/GenBank/DDBJ whole genome shotgun (WGS) entry which is preliminary data.</text>
</comment>
<sequence>MSSYIATKMASSDAKHGFCKTLTISDVQEIVFSNNEHEAKEILAEKLGIPPFKDGKDAQKPLFVSFIYDNIMFATEKGFPWSQIPQVVKFVHELLKRMLVEKHKLSDAVVDIKELFPLLDLLDSHQKKQYTDFLYQTVLLHYNLYKYVFSNLRELISPLIRKEVIVPPKPLPLFKGKVKAVYEYEEKLKELEDQEAQAITELREKMANLSSETFGHKTLGDLEHEPTPYSRKMLEELVQDIVSGIAAKKTTEILTKAEVVVQDLHFKLVKTLIPRPSELGIPRQFSLRPSRTPSAQKLKEHPLSSKSTKQGSNTSTISRR</sequence>
<proteinExistence type="predicted"/>
<reference evidence="3 4" key="1">
    <citation type="submission" date="2024-04" db="EMBL/GenBank/DDBJ databases">
        <authorList>
            <consortium name="Genoscope - CEA"/>
            <person name="William W."/>
        </authorList>
    </citation>
    <scope>NUCLEOTIDE SEQUENCE [LARGE SCALE GENOMIC DNA]</scope>
</reference>
<keyword evidence="4" id="KW-1185">Reference proteome</keyword>
<feature type="region of interest" description="Disordered" evidence="2">
    <location>
        <begin position="283"/>
        <end position="320"/>
    </location>
</feature>
<accession>A0AAV2HG97</accession>